<dbReference type="AlphaFoldDB" id="A0A9P6HAL8"/>
<dbReference type="GO" id="GO:0005681">
    <property type="term" value="C:spliceosomal complex"/>
    <property type="evidence" value="ECO:0007669"/>
    <property type="project" value="TreeGrafter"/>
</dbReference>
<feature type="domain" description="PWI" evidence="1">
    <location>
        <begin position="142"/>
        <end position="240"/>
    </location>
</feature>
<dbReference type="Gene3D" id="1.20.1390.10">
    <property type="entry name" value="PWI domain"/>
    <property type="match status" value="1"/>
</dbReference>
<reference evidence="2" key="2">
    <citation type="submission" date="2020-11" db="EMBL/GenBank/DDBJ databases">
        <authorList>
            <consortium name="DOE Joint Genome Institute"/>
            <person name="Kuo A."/>
            <person name="Miyauchi S."/>
            <person name="Kiss E."/>
            <person name="Drula E."/>
            <person name="Kohler A."/>
            <person name="Sanchez-Garcia M."/>
            <person name="Andreopoulos B."/>
            <person name="Barry K.W."/>
            <person name="Bonito G."/>
            <person name="Buee M."/>
            <person name="Carver A."/>
            <person name="Chen C."/>
            <person name="Cichocki N."/>
            <person name="Clum A."/>
            <person name="Culley D."/>
            <person name="Crous P.W."/>
            <person name="Fauchery L."/>
            <person name="Girlanda M."/>
            <person name="Hayes R."/>
            <person name="Keri Z."/>
            <person name="Labutti K."/>
            <person name="Lipzen A."/>
            <person name="Lombard V."/>
            <person name="Magnuson J."/>
            <person name="Maillard F."/>
            <person name="Morin E."/>
            <person name="Murat C."/>
            <person name="Nolan M."/>
            <person name="Ohm R."/>
            <person name="Pangilinan J."/>
            <person name="Pereira M."/>
            <person name="Perotto S."/>
            <person name="Peter M."/>
            <person name="Riley R."/>
            <person name="Sitrit Y."/>
            <person name="Stielow B."/>
            <person name="Szollosi G."/>
            <person name="Zifcakova L."/>
            <person name="Stursova M."/>
            <person name="Spatafora J.W."/>
            <person name="Tedersoo L."/>
            <person name="Vaario L.-M."/>
            <person name="Yamada A."/>
            <person name="Yan M."/>
            <person name="Wang P."/>
            <person name="Xu J."/>
            <person name="Bruns T."/>
            <person name="Baldrian P."/>
            <person name="Vilgalys R."/>
            <person name="Henrissat B."/>
            <person name="Grigoriev I.V."/>
            <person name="Hibbett D."/>
            <person name="Nagy L.G."/>
            <person name="Martin F.M."/>
        </authorList>
    </citation>
    <scope>NUCLEOTIDE SEQUENCE</scope>
    <source>
        <strain evidence="2">UH-Tt-Lm1</strain>
    </source>
</reference>
<dbReference type="EMBL" id="WIUZ02000013">
    <property type="protein sequence ID" value="KAF9781738.1"/>
    <property type="molecule type" value="Genomic_DNA"/>
</dbReference>
<sequence>MNSSRPIGPVGVRCRLAGSSHKNLLTTNRGTLKRVKQKNFGRSQSSSPLDKRTERTFLRRSNGRLLDGGAPVRLNVSLDLDPTAKTETSAKEKTLVFGAEEEEEEGVRKRKAPLVKLDPAEGGEKAKERLEKFAASVPTEKEALFKGKVRWDGLSDGMIDRKLEPLIKRLMTKHLGELDDDDLVMFVVDHLKDHKGPQKLVEGLEPVLEEEAAEFTIGLWRQVIFESMAYGEGLHTERMMVE</sequence>
<protein>
    <recommendedName>
        <fullName evidence="1">PWI domain-containing protein</fullName>
    </recommendedName>
</protein>
<dbReference type="InterPro" id="IPR052768">
    <property type="entry name" value="RBM25"/>
</dbReference>
<organism evidence="2 3">
    <name type="scientific">Thelephora terrestris</name>
    <dbReference type="NCBI Taxonomy" id="56493"/>
    <lineage>
        <taxon>Eukaryota</taxon>
        <taxon>Fungi</taxon>
        <taxon>Dikarya</taxon>
        <taxon>Basidiomycota</taxon>
        <taxon>Agaricomycotina</taxon>
        <taxon>Agaricomycetes</taxon>
        <taxon>Thelephorales</taxon>
        <taxon>Thelephoraceae</taxon>
        <taxon>Thelephora</taxon>
    </lineage>
</organism>
<dbReference type="InterPro" id="IPR002483">
    <property type="entry name" value="PWI_dom"/>
</dbReference>
<keyword evidence="3" id="KW-1185">Reference proteome</keyword>
<dbReference type="OrthoDB" id="6275295at2759"/>
<dbReference type="SMART" id="SM00311">
    <property type="entry name" value="PWI"/>
    <property type="match status" value="1"/>
</dbReference>
<dbReference type="PANTHER" id="PTHR18806:SF4">
    <property type="entry name" value="RNA-BINDING PROTEIN 25"/>
    <property type="match status" value="1"/>
</dbReference>
<dbReference type="Pfam" id="PF01480">
    <property type="entry name" value="PWI"/>
    <property type="match status" value="1"/>
</dbReference>
<gene>
    <name evidence="2" type="ORF">BJ322DRAFT_241698</name>
</gene>
<dbReference type="PROSITE" id="PS51025">
    <property type="entry name" value="PWI"/>
    <property type="match status" value="1"/>
</dbReference>
<dbReference type="PANTHER" id="PTHR18806">
    <property type="entry name" value="RBM25 PROTEIN"/>
    <property type="match status" value="1"/>
</dbReference>
<accession>A0A9P6HAL8</accession>
<evidence type="ECO:0000313" key="2">
    <source>
        <dbReference type="EMBL" id="KAF9781738.1"/>
    </source>
</evidence>
<dbReference type="Proteomes" id="UP000736335">
    <property type="component" value="Unassembled WGS sequence"/>
</dbReference>
<proteinExistence type="predicted"/>
<dbReference type="GO" id="GO:0003729">
    <property type="term" value="F:mRNA binding"/>
    <property type="evidence" value="ECO:0007669"/>
    <property type="project" value="TreeGrafter"/>
</dbReference>
<comment type="caution">
    <text evidence="2">The sequence shown here is derived from an EMBL/GenBank/DDBJ whole genome shotgun (WGS) entry which is preliminary data.</text>
</comment>
<reference evidence="2" key="1">
    <citation type="journal article" date="2020" name="Nat. Commun.">
        <title>Large-scale genome sequencing of mycorrhizal fungi provides insights into the early evolution of symbiotic traits.</title>
        <authorList>
            <person name="Miyauchi S."/>
            <person name="Kiss E."/>
            <person name="Kuo A."/>
            <person name="Drula E."/>
            <person name="Kohler A."/>
            <person name="Sanchez-Garcia M."/>
            <person name="Morin E."/>
            <person name="Andreopoulos B."/>
            <person name="Barry K.W."/>
            <person name="Bonito G."/>
            <person name="Buee M."/>
            <person name="Carver A."/>
            <person name="Chen C."/>
            <person name="Cichocki N."/>
            <person name="Clum A."/>
            <person name="Culley D."/>
            <person name="Crous P.W."/>
            <person name="Fauchery L."/>
            <person name="Girlanda M."/>
            <person name="Hayes R.D."/>
            <person name="Keri Z."/>
            <person name="LaButti K."/>
            <person name="Lipzen A."/>
            <person name="Lombard V."/>
            <person name="Magnuson J."/>
            <person name="Maillard F."/>
            <person name="Murat C."/>
            <person name="Nolan M."/>
            <person name="Ohm R.A."/>
            <person name="Pangilinan J."/>
            <person name="Pereira M.F."/>
            <person name="Perotto S."/>
            <person name="Peter M."/>
            <person name="Pfister S."/>
            <person name="Riley R."/>
            <person name="Sitrit Y."/>
            <person name="Stielow J.B."/>
            <person name="Szollosi G."/>
            <person name="Zifcakova L."/>
            <person name="Stursova M."/>
            <person name="Spatafora J.W."/>
            <person name="Tedersoo L."/>
            <person name="Vaario L.M."/>
            <person name="Yamada A."/>
            <person name="Yan M."/>
            <person name="Wang P."/>
            <person name="Xu J."/>
            <person name="Bruns T."/>
            <person name="Baldrian P."/>
            <person name="Vilgalys R."/>
            <person name="Dunand C."/>
            <person name="Henrissat B."/>
            <person name="Grigoriev I.V."/>
            <person name="Hibbett D."/>
            <person name="Nagy L.G."/>
            <person name="Martin F.M."/>
        </authorList>
    </citation>
    <scope>NUCLEOTIDE SEQUENCE</scope>
    <source>
        <strain evidence="2">UH-Tt-Lm1</strain>
    </source>
</reference>
<evidence type="ECO:0000259" key="1">
    <source>
        <dbReference type="PROSITE" id="PS51025"/>
    </source>
</evidence>
<name>A0A9P6HAL8_9AGAM</name>
<evidence type="ECO:0000313" key="3">
    <source>
        <dbReference type="Proteomes" id="UP000736335"/>
    </source>
</evidence>